<keyword evidence="1" id="KW-1133">Transmembrane helix</keyword>
<reference evidence="2" key="1">
    <citation type="submission" date="2018-01" db="EMBL/GenBank/DDBJ databases">
        <title>An insight into the sialome of Amazonian anophelines.</title>
        <authorList>
            <person name="Ribeiro J.M."/>
            <person name="Scarpassa V."/>
            <person name="Calvo E."/>
        </authorList>
    </citation>
    <scope>NUCLEOTIDE SEQUENCE</scope>
    <source>
        <tissue evidence="2">Salivary glands</tissue>
    </source>
</reference>
<sequence length="71" mass="7868">MMMLMMLVMRMMMGTIVIGIIATTTTAAAIVPSVFIRQCRAEIIESKVTVVGVVLQLLLLLLVRSCGHFNW</sequence>
<protein>
    <submittedName>
        <fullName evidence="2">Putative secreted peptide</fullName>
    </submittedName>
</protein>
<evidence type="ECO:0000313" key="2">
    <source>
        <dbReference type="EMBL" id="MBW32129.1"/>
    </source>
</evidence>
<evidence type="ECO:0000256" key="1">
    <source>
        <dbReference type="SAM" id="Phobius"/>
    </source>
</evidence>
<accession>A0A2M3ZUD8</accession>
<keyword evidence="1" id="KW-0472">Membrane</keyword>
<dbReference type="EMBL" id="GGFM01011378">
    <property type="protein sequence ID" value="MBW32129.1"/>
    <property type="molecule type" value="Transcribed_RNA"/>
</dbReference>
<organism evidence="2">
    <name type="scientific">Anopheles braziliensis</name>
    <dbReference type="NCBI Taxonomy" id="58242"/>
    <lineage>
        <taxon>Eukaryota</taxon>
        <taxon>Metazoa</taxon>
        <taxon>Ecdysozoa</taxon>
        <taxon>Arthropoda</taxon>
        <taxon>Hexapoda</taxon>
        <taxon>Insecta</taxon>
        <taxon>Pterygota</taxon>
        <taxon>Neoptera</taxon>
        <taxon>Endopterygota</taxon>
        <taxon>Diptera</taxon>
        <taxon>Nematocera</taxon>
        <taxon>Culicoidea</taxon>
        <taxon>Culicidae</taxon>
        <taxon>Anophelinae</taxon>
        <taxon>Anopheles</taxon>
    </lineage>
</organism>
<name>A0A2M3ZUD8_9DIPT</name>
<dbReference type="AlphaFoldDB" id="A0A2M3ZUD8"/>
<feature type="transmembrane region" description="Helical" evidence="1">
    <location>
        <begin position="44"/>
        <end position="63"/>
    </location>
</feature>
<proteinExistence type="predicted"/>
<keyword evidence="1" id="KW-0812">Transmembrane</keyword>